<name>A0AA35QS56_GEOBA</name>
<evidence type="ECO:0000313" key="2">
    <source>
        <dbReference type="Proteomes" id="UP001174909"/>
    </source>
</evidence>
<keyword evidence="2" id="KW-1185">Reference proteome</keyword>
<proteinExistence type="predicted"/>
<organism evidence="1 2">
    <name type="scientific">Geodia barretti</name>
    <name type="common">Barrett's horny sponge</name>
    <dbReference type="NCBI Taxonomy" id="519541"/>
    <lineage>
        <taxon>Eukaryota</taxon>
        <taxon>Metazoa</taxon>
        <taxon>Porifera</taxon>
        <taxon>Demospongiae</taxon>
        <taxon>Heteroscleromorpha</taxon>
        <taxon>Tetractinellida</taxon>
        <taxon>Astrophorina</taxon>
        <taxon>Geodiidae</taxon>
        <taxon>Geodia</taxon>
    </lineage>
</organism>
<gene>
    <name evidence="1" type="ORF">GBAR_LOCUS90</name>
</gene>
<sequence length="35" mass="3846">MIESVVLPSLSSDLITITELLTEESSPGLCLQIWQ</sequence>
<reference evidence="1" key="1">
    <citation type="submission" date="2023-03" db="EMBL/GenBank/DDBJ databases">
        <authorList>
            <person name="Steffen K."/>
            <person name="Cardenas P."/>
        </authorList>
    </citation>
    <scope>NUCLEOTIDE SEQUENCE</scope>
</reference>
<dbReference type="EMBL" id="CASHTH010000013">
    <property type="protein sequence ID" value="CAI7988949.1"/>
    <property type="molecule type" value="Genomic_DNA"/>
</dbReference>
<comment type="caution">
    <text evidence="1">The sequence shown here is derived from an EMBL/GenBank/DDBJ whole genome shotgun (WGS) entry which is preliminary data.</text>
</comment>
<accession>A0AA35QS56</accession>
<dbReference type="AlphaFoldDB" id="A0AA35QS56"/>
<protein>
    <submittedName>
        <fullName evidence="1">Uncharacterized protein</fullName>
    </submittedName>
</protein>
<dbReference type="Proteomes" id="UP001174909">
    <property type="component" value="Unassembled WGS sequence"/>
</dbReference>
<evidence type="ECO:0000313" key="1">
    <source>
        <dbReference type="EMBL" id="CAI7988949.1"/>
    </source>
</evidence>